<accession>A0A165PVM2</accession>
<organism evidence="1 2">
    <name type="scientific">Neolentinus lepideus HHB14362 ss-1</name>
    <dbReference type="NCBI Taxonomy" id="1314782"/>
    <lineage>
        <taxon>Eukaryota</taxon>
        <taxon>Fungi</taxon>
        <taxon>Dikarya</taxon>
        <taxon>Basidiomycota</taxon>
        <taxon>Agaricomycotina</taxon>
        <taxon>Agaricomycetes</taxon>
        <taxon>Gloeophyllales</taxon>
        <taxon>Gloeophyllaceae</taxon>
        <taxon>Neolentinus</taxon>
    </lineage>
</organism>
<sequence length="204" mass="22531">MMWTSSVDIHQKNSTVLMMTRSEIGLMLIHGLHTHLLNRYTSCPYSLTTSSYRQRSLVIILLTYLTITYPKPPMSRGVRPIRSWKSSTHGTPPPTYIVKPLIGCPIVDGSMGNNGYMCKRTEVRIHGSPLMPSPDSLLASGIPVSALCSHEDATAVVSWVINSFTHMYVMRFGHSVQASLCNPYGIVFSTAGDMSAILLLHSHP</sequence>
<protein>
    <submittedName>
        <fullName evidence="1">Uncharacterized protein</fullName>
    </submittedName>
</protein>
<evidence type="ECO:0000313" key="2">
    <source>
        <dbReference type="Proteomes" id="UP000076761"/>
    </source>
</evidence>
<gene>
    <name evidence="1" type="ORF">NEOLEDRAFT_1139162</name>
</gene>
<keyword evidence="2" id="KW-1185">Reference proteome</keyword>
<evidence type="ECO:0000313" key="1">
    <source>
        <dbReference type="EMBL" id="KZT21555.1"/>
    </source>
</evidence>
<dbReference type="Proteomes" id="UP000076761">
    <property type="component" value="Unassembled WGS sequence"/>
</dbReference>
<dbReference type="InParanoid" id="A0A165PVM2"/>
<name>A0A165PVM2_9AGAM</name>
<proteinExistence type="predicted"/>
<dbReference type="AlphaFoldDB" id="A0A165PVM2"/>
<reference evidence="1 2" key="1">
    <citation type="journal article" date="2016" name="Mol. Biol. Evol.">
        <title>Comparative Genomics of Early-Diverging Mushroom-Forming Fungi Provides Insights into the Origins of Lignocellulose Decay Capabilities.</title>
        <authorList>
            <person name="Nagy L.G."/>
            <person name="Riley R."/>
            <person name="Tritt A."/>
            <person name="Adam C."/>
            <person name="Daum C."/>
            <person name="Floudas D."/>
            <person name="Sun H."/>
            <person name="Yadav J.S."/>
            <person name="Pangilinan J."/>
            <person name="Larsson K.H."/>
            <person name="Matsuura K."/>
            <person name="Barry K."/>
            <person name="Labutti K."/>
            <person name="Kuo R."/>
            <person name="Ohm R.A."/>
            <person name="Bhattacharya S.S."/>
            <person name="Shirouzu T."/>
            <person name="Yoshinaga Y."/>
            <person name="Martin F.M."/>
            <person name="Grigoriev I.V."/>
            <person name="Hibbett D.S."/>
        </authorList>
    </citation>
    <scope>NUCLEOTIDE SEQUENCE [LARGE SCALE GENOMIC DNA]</scope>
    <source>
        <strain evidence="1 2">HHB14362 ss-1</strain>
    </source>
</reference>
<dbReference type="EMBL" id="KV425605">
    <property type="protein sequence ID" value="KZT21555.1"/>
    <property type="molecule type" value="Genomic_DNA"/>
</dbReference>